<dbReference type="FunFam" id="1.20.1110.10:FF:000023">
    <property type="entry name" value="Cation-transporting ATPase"/>
    <property type="match status" value="1"/>
</dbReference>
<dbReference type="InterPro" id="IPR008250">
    <property type="entry name" value="ATPase_P-typ_transduc_dom_A_sf"/>
</dbReference>
<evidence type="ECO:0000256" key="4">
    <source>
        <dbReference type="ARBA" id="ARBA00022692"/>
    </source>
</evidence>
<comment type="catalytic activity">
    <reaction evidence="12 13">
        <text>ATP + H2O = ADP + phosphate + H(+)</text>
        <dbReference type="Rhea" id="RHEA:13065"/>
        <dbReference type="ChEBI" id="CHEBI:15377"/>
        <dbReference type="ChEBI" id="CHEBI:15378"/>
        <dbReference type="ChEBI" id="CHEBI:30616"/>
        <dbReference type="ChEBI" id="CHEBI:43474"/>
        <dbReference type="ChEBI" id="CHEBI:456216"/>
    </reaction>
</comment>
<keyword evidence="5 13" id="KW-0479">Metal-binding</keyword>
<dbReference type="Gene3D" id="2.70.150.10">
    <property type="entry name" value="Calcium-transporting ATPase, cytoplasmic transduction domain A"/>
    <property type="match status" value="1"/>
</dbReference>
<organism evidence="17">
    <name type="scientific">Schistocephalus solidus</name>
    <name type="common">Tapeworm</name>
    <dbReference type="NCBI Taxonomy" id="70667"/>
    <lineage>
        <taxon>Eukaryota</taxon>
        <taxon>Metazoa</taxon>
        <taxon>Spiralia</taxon>
        <taxon>Lophotrochozoa</taxon>
        <taxon>Platyhelminthes</taxon>
        <taxon>Cestoda</taxon>
        <taxon>Eucestoda</taxon>
        <taxon>Diphyllobothriidea</taxon>
        <taxon>Diphyllobothriidae</taxon>
        <taxon>Schistocephalus</taxon>
    </lineage>
</organism>
<feature type="region of interest" description="Disordered" evidence="14">
    <location>
        <begin position="801"/>
        <end position="820"/>
    </location>
</feature>
<dbReference type="Pfam" id="PF13246">
    <property type="entry name" value="Cation_ATPase"/>
    <property type="match status" value="1"/>
</dbReference>
<feature type="transmembrane region" description="Helical" evidence="13">
    <location>
        <begin position="388"/>
        <end position="410"/>
    </location>
</feature>
<evidence type="ECO:0000256" key="6">
    <source>
        <dbReference type="ARBA" id="ARBA00022741"/>
    </source>
</evidence>
<dbReference type="Pfam" id="PF12409">
    <property type="entry name" value="P5-ATPase"/>
    <property type="match status" value="1"/>
</dbReference>
<gene>
    <name evidence="17" type="primary">AT134</name>
    <name evidence="17" type="ORF">TR137415</name>
</gene>
<evidence type="ECO:0000313" key="17">
    <source>
        <dbReference type="EMBL" id="JAP40073.1"/>
    </source>
</evidence>
<feature type="transmembrane region" description="Helical" evidence="13">
    <location>
        <begin position="212"/>
        <end position="233"/>
    </location>
</feature>
<sequence length="1299" mass="144449">MDAVNSNACDELEIIGYRRSITYSVATYLAVLVSGFSLALIFYWRPDIHLRLTHRRTRYAEAEKVLLTSKLGQRDVRVVFKHYLWSGRIEKFKYKPTHSDASEDSHLAEESSIAGLPTTMRFFIYRSLKYVWNVESEEFLPLSGLERLNCMHMVQAKPVDENQIDYLLAYYGPNILEIPLTPICTKIFTEILTPFYLFQVFSVALWMSSDYYVFASIILLFSVSSIFLTVFSCRRNERELIKKVTMAEKALALRSNYETPCYVPSASLVPGDIICIPKTGCEMTADVLLLSGDCIVNESALTGESFPQAKSALREAASEEMLDIRSHTRHLIFSGTTVLQARPDSTAPSEEAWVRALVLRTGFLTTKGSLVRSILYPKPLDVNFTIDAFRFLSVMSIIAIAGSVYTWIILAHHDYKYSVLMKKSLDILTIVVPPALPAVMTTGLFLAQLRLKKQGIFCLNPSAINIAGTLNTIVFDKTGTLTEDDMSVKGVWMSGLQPTELEEFYQQGYLLEASEANVDDVIRLIDPLDIATLPSPLAAHLASCHSLGLAYLEDGQNMQIVGDPLDITIFKSTQWVIREATVEDAEVMFKVPVKFVVHSPGKSYADVKPWHQIGILRHFPFSSAKQRQTVIVQSAVGPPFSVNDPTAGVISVFCKGSPEALQKLCRPDTLPAHFETTLCHFTSQGYRVLALAWKPLGRSTDKLNSPEGLRFGNNAWELEYHTLRREEFESELNFLGLIVLDNPIKPQSIPTIEELSRAKFHIRMATGDDLRTGLSVARQCGLIGPLDEVWQVSVSDHQTSKTDSISLSEKEPTSTSAGGEEAFGCAPFSAASATAPFLKMEVLAPAMEPVPSSMRHPRTVLTSSSIDSMGDSLRQFFCGSTRKYAFEDQRIILECETYSSGFSDGDPGRSDSEDFGVHESDDCELGVRTQHIVMTGEVWNLILTKAPKLVPTVVAHGTVFARFLPDDKTSLISAMQAAGYRVGMCGDGANDCGALKTASVGIALSDCEASIAAPFTSRQQDISCVAKLLKEGRCSLSTAIGSFKYMTLYSFVQFFSVLILYFIGNVLTDADFLIIDLFVVTPLTITFAASAPWRRLEPSPPALRLLTPSNLVSVLSQLLLSVVGQLLVFELVRQQPWWEPFKPGADRLDEVGSYEATSIFYFSMFQYVAICVIFAQGPPFRERFYKNVPFLLNVFAMLGLCLGLLFCPTAFMIKWAKFLPLHGLNDHPPKSLYFSFLLLLMACVHTLLAYATERLIELCSNRLSSRGCGRLYAKCCRRDGYQQGTETSTEDFLSKTAKT</sequence>
<feature type="transmembrane region" description="Helical" evidence="13">
    <location>
        <begin position="1233"/>
        <end position="1252"/>
    </location>
</feature>
<dbReference type="GO" id="GO:0140358">
    <property type="term" value="F:P-type transmembrane transporter activity"/>
    <property type="evidence" value="ECO:0007669"/>
    <property type="project" value="InterPro"/>
</dbReference>
<evidence type="ECO:0000256" key="13">
    <source>
        <dbReference type="RuleBase" id="RU362082"/>
    </source>
</evidence>
<dbReference type="SUPFAM" id="SSF81660">
    <property type="entry name" value="Metal cation-transporting ATPase, ATP-binding domain N"/>
    <property type="match status" value="1"/>
</dbReference>
<name>A0A0X3NKQ8_SCHSO</name>
<dbReference type="GO" id="GO:0015203">
    <property type="term" value="F:polyamine transmembrane transporter activity"/>
    <property type="evidence" value="ECO:0007669"/>
    <property type="project" value="TreeGrafter"/>
</dbReference>
<reference evidence="17" key="1">
    <citation type="submission" date="2016-01" db="EMBL/GenBank/DDBJ databases">
        <title>Reference transcriptome for the parasite Schistocephalus solidus: insights into the molecular evolution of parasitism.</title>
        <authorList>
            <person name="Hebert F.O."/>
            <person name="Grambauer S."/>
            <person name="Barber I."/>
            <person name="Landry C.R."/>
            <person name="Aubin-Horth N."/>
        </authorList>
    </citation>
    <scope>NUCLEOTIDE SEQUENCE</scope>
</reference>
<dbReference type="GO" id="GO:0016887">
    <property type="term" value="F:ATP hydrolysis activity"/>
    <property type="evidence" value="ECO:0007669"/>
    <property type="project" value="InterPro"/>
</dbReference>
<dbReference type="Pfam" id="PF00122">
    <property type="entry name" value="E1-E2_ATPase"/>
    <property type="match status" value="1"/>
</dbReference>
<keyword evidence="7 13" id="KW-0067">ATP-binding</keyword>
<feature type="transmembrane region" description="Helical" evidence="13">
    <location>
        <begin position="1159"/>
        <end position="1178"/>
    </location>
</feature>
<dbReference type="InterPro" id="IPR059000">
    <property type="entry name" value="ATPase_P-type_domA"/>
</dbReference>
<dbReference type="GO" id="GO:0019829">
    <property type="term" value="F:ATPase-coupled monoatomic cation transmembrane transporter activity"/>
    <property type="evidence" value="ECO:0007669"/>
    <property type="project" value="UniProtKB-UniRule"/>
</dbReference>
<dbReference type="Gene3D" id="3.40.50.1000">
    <property type="entry name" value="HAD superfamily/HAD-like"/>
    <property type="match status" value="1"/>
</dbReference>
<evidence type="ECO:0000259" key="15">
    <source>
        <dbReference type="Pfam" id="PF00122"/>
    </source>
</evidence>
<dbReference type="GO" id="GO:0005524">
    <property type="term" value="F:ATP binding"/>
    <property type="evidence" value="ECO:0007669"/>
    <property type="project" value="UniProtKB-UniRule"/>
</dbReference>
<dbReference type="NCBIfam" id="TIGR01494">
    <property type="entry name" value="ATPase_P-type"/>
    <property type="match status" value="2"/>
</dbReference>
<dbReference type="SUPFAM" id="SSF81665">
    <property type="entry name" value="Calcium ATPase, transmembrane domain M"/>
    <property type="match status" value="1"/>
</dbReference>
<evidence type="ECO:0000256" key="7">
    <source>
        <dbReference type="ARBA" id="ARBA00022840"/>
    </source>
</evidence>
<evidence type="ECO:0000256" key="14">
    <source>
        <dbReference type="SAM" id="MobiDB-lite"/>
    </source>
</evidence>
<protein>
    <recommendedName>
        <fullName evidence="13">Cation-transporting ATPase</fullName>
        <ecNumber evidence="13">7.2.2.-</ecNumber>
    </recommendedName>
</protein>
<feature type="transmembrane region" description="Helical" evidence="13">
    <location>
        <begin position="1190"/>
        <end position="1213"/>
    </location>
</feature>
<evidence type="ECO:0000256" key="1">
    <source>
        <dbReference type="ARBA" id="ARBA00004141"/>
    </source>
</evidence>
<keyword evidence="9 13" id="KW-1278">Translocase</keyword>
<evidence type="ECO:0000256" key="5">
    <source>
        <dbReference type="ARBA" id="ARBA00022723"/>
    </source>
</evidence>
<keyword evidence="3" id="KW-0597">Phosphoprotein</keyword>
<dbReference type="InterPro" id="IPR023299">
    <property type="entry name" value="ATPase_P-typ_cyto_dom_N"/>
</dbReference>
<evidence type="ECO:0000256" key="12">
    <source>
        <dbReference type="ARBA" id="ARBA00049360"/>
    </source>
</evidence>
<keyword evidence="6 13" id="KW-0547">Nucleotide-binding</keyword>
<keyword evidence="10 13" id="KW-1133">Transmembrane helix</keyword>
<comment type="similarity">
    <text evidence="2 13">Belongs to the cation transport ATPase (P-type) (TC 3.A.3) family. Type V subfamily.</text>
</comment>
<dbReference type="EMBL" id="GEEE01023152">
    <property type="protein sequence ID" value="JAP40073.1"/>
    <property type="molecule type" value="Transcribed_RNA"/>
</dbReference>
<dbReference type="GO" id="GO:0006874">
    <property type="term" value="P:intracellular calcium ion homeostasis"/>
    <property type="evidence" value="ECO:0007669"/>
    <property type="project" value="TreeGrafter"/>
</dbReference>
<dbReference type="InterPro" id="IPR006544">
    <property type="entry name" value="P-type_TPase_V"/>
</dbReference>
<keyword evidence="4 13" id="KW-0812">Transmembrane</keyword>
<dbReference type="Gene3D" id="3.40.1110.10">
    <property type="entry name" value="Calcium-transporting ATPase, cytoplasmic domain N"/>
    <property type="match status" value="1"/>
</dbReference>
<feature type="compositionally biased region" description="Polar residues" evidence="14">
    <location>
        <begin position="801"/>
        <end position="817"/>
    </location>
</feature>
<dbReference type="PROSITE" id="PS00154">
    <property type="entry name" value="ATPASE_E1_E2"/>
    <property type="match status" value="1"/>
</dbReference>
<keyword evidence="11 13" id="KW-0472">Membrane</keyword>
<feature type="transmembrane region" description="Helical" evidence="13">
    <location>
        <begin position="1048"/>
        <end position="1067"/>
    </location>
</feature>
<dbReference type="GO" id="GO:0016020">
    <property type="term" value="C:membrane"/>
    <property type="evidence" value="ECO:0007669"/>
    <property type="project" value="UniProtKB-SubCell"/>
</dbReference>
<dbReference type="GO" id="GO:0046872">
    <property type="term" value="F:metal ion binding"/>
    <property type="evidence" value="ECO:0007669"/>
    <property type="project" value="UniProtKB-UniRule"/>
</dbReference>
<accession>A0A0X3NKQ8</accession>
<evidence type="ECO:0000256" key="9">
    <source>
        <dbReference type="ARBA" id="ARBA00022967"/>
    </source>
</evidence>
<dbReference type="SUPFAM" id="SSF56784">
    <property type="entry name" value="HAD-like"/>
    <property type="match status" value="1"/>
</dbReference>
<dbReference type="InterPro" id="IPR023298">
    <property type="entry name" value="ATPase_P-typ_TM_dom_sf"/>
</dbReference>
<evidence type="ECO:0000256" key="3">
    <source>
        <dbReference type="ARBA" id="ARBA00022553"/>
    </source>
</evidence>
<feature type="transmembrane region" description="Helical" evidence="13">
    <location>
        <begin position="1073"/>
        <end position="1093"/>
    </location>
</feature>
<dbReference type="PANTHER" id="PTHR45630:SF8">
    <property type="entry name" value="CATION-TRANSPORTING ATPASE"/>
    <property type="match status" value="1"/>
</dbReference>
<evidence type="ECO:0000256" key="2">
    <source>
        <dbReference type="ARBA" id="ARBA00006000"/>
    </source>
</evidence>
<evidence type="ECO:0000259" key="16">
    <source>
        <dbReference type="Pfam" id="PF12409"/>
    </source>
</evidence>
<feature type="transmembrane region" description="Helical" evidence="13">
    <location>
        <begin position="20"/>
        <end position="44"/>
    </location>
</feature>
<feature type="domain" description="P5B-type ATPase N-terminal" evidence="16">
    <location>
        <begin position="10"/>
        <end position="133"/>
    </location>
</feature>
<dbReference type="InterPro" id="IPR018303">
    <property type="entry name" value="ATPase_P-typ_P_site"/>
</dbReference>
<dbReference type="SUPFAM" id="SSF81653">
    <property type="entry name" value="Calcium ATPase, transduction domain A"/>
    <property type="match status" value="1"/>
</dbReference>
<feature type="domain" description="P-type ATPase A" evidence="15">
    <location>
        <begin position="251"/>
        <end position="373"/>
    </location>
</feature>
<keyword evidence="8 13" id="KW-0460">Magnesium</keyword>
<dbReference type="InterPro" id="IPR047819">
    <property type="entry name" value="P5A-ATPase_N"/>
</dbReference>
<proteinExistence type="inferred from homology"/>
<evidence type="ECO:0000256" key="11">
    <source>
        <dbReference type="ARBA" id="ARBA00023136"/>
    </source>
</evidence>
<dbReference type="PRINTS" id="PR00119">
    <property type="entry name" value="CATATPASE"/>
</dbReference>
<dbReference type="InterPro" id="IPR036412">
    <property type="entry name" value="HAD-like_sf"/>
</dbReference>
<dbReference type="PANTHER" id="PTHR45630">
    <property type="entry name" value="CATION-TRANSPORTING ATPASE-RELATED"/>
    <property type="match status" value="1"/>
</dbReference>
<dbReference type="InterPro" id="IPR001757">
    <property type="entry name" value="P_typ_ATPase"/>
</dbReference>
<feature type="transmembrane region" description="Helical" evidence="13">
    <location>
        <begin position="430"/>
        <end position="447"/>
    </location>
</feature>
<dbReference type="EC" id="7.2.2.-" evidence="13"/>
<evidence type="ECO:0000256" key="8">
    <source>
        <dbReference type="ARBA" id="ARBA00022842"/>
    </source>
</evidence>
<evidence type="ECO:0000256" key="10">
    <source>
        <dbReference type="ARBA" id="ARBA00022989"/>
    </source>
</evidence>
<dbReference type="InterPro" id="IPR023214">
    <property type="entry name" value="HAD_sf"/>
</dbReference>
<dbReference type="Gene3D" id="1.20.1110.10">
    <property type="entry name" value="Calcium-transporting ATPase, transmembrane domain"/>
    <property type="match status" value="1"/>
</dbReference>
<comment type="subcellular location">
    <subcellularLocation>
        <location evidence="1 13">Membrane</location>
        <topology evidence="1 13">Multi-pass membrane protein</topology>
    </subcellularLocation>
</comment>